<keyword evidence="3" id="KW-1185">Reference proteome</keyword>
<evidence type="ECO:0000313" key="2">
    <source>
        <dbReference type="EMBL" id="KAF9505390.1"/>
    </source>
</evidence>
<dbReference type="OrthoDB" id="10070195at2759"/>
<feature type="compositionally biased region" description="Polar residues" evidence="1">
    <location>
        <begin position="7"/>
        <end position="21"/>
    </location>
</feature>
<dbReference type="AlphaFoldDB" id="A0A9P6DP72"/>
<protein>
    <submittedName>
        <fullName evidence="2">Uncharacterized protein</fullName>
    </submittedName>
</protein>
<dbReference type="EMBL" id="MU129156">
    <property type="protein sequence ID" value="KAF9505390.1"/>
    <property type="molecule type" value="Genomic_DNA"/>
</dbReference>
<sequence length="124" mass="13401">MEDISTVGDNAQEETAYTPDQDQCRSDSCDVQAEVINLSSEKLKLPASSPYEEVNDDVDAAAIKGNIIPKPLGLHWSGRWFVPYSGPLRSTPVHSGPLQSTPVHSGPLRITPVLVHPPPVQFSA</sequence>
<gene>
    <name evidence="2" type="ORF">BS47DRAFT_1400439</name>
</gene>
<reference evidence="2" key="1">
    <citation type="journal article" date="2020" name="Nat. Commun.">
        <title>Large-scale genome sequencing of mycorrhizal fungi provides insights into the early evolution of symbiotic traits.</title>
        <authorList>
            <person name="Miyauchi S."/>
            <person name="Kiss E."/>
            <person name="Kuo A."/>
            <person name="Drula E."/>
            <person name="Kohler A."/>
            <person name="Sanchez-Garcia M."/>
            <person name="Morin E."/>
            <person name="Andreopoulos B."/>
            <person name="Barry K.W."/>
            <person name="Bonito G."/>
            <person name="Buee M."/>
            <person name="Carver A."/>
            <person name="Chen C."/>
            <person name="Cichocki N."/>
            <person name="Clum A."/>
            <person name="Culley D."/>
            <person name="Crous P.W."/>
            <person name="Fauchery L."/>
            <person name="Girlanda M."/>
            <person name="Hayes R.D."/>
            <person name="Keri Z."/>
            <person name="LaButti K."/>
            <person name="Lipzen A."/>
            <person name="Lombard V."/>
            <person name="Magnuson J."/>
            <person name="Maillard F."/>
            <person name="Murat C."/>
            <person name="Nolan M."/>
            <person name="Ohm R.A."/>
            <person name="Pangilinan J."/>
            <person name="Pereira M.F."/>
            <person name="Perotto S."/>
            <person name="Peter M."/>
            <person name="Pfister S."/>
            <person name="Riley R."/>
            <person name="Sitrit Y."/>
            <person name="Stielow J.B."/>
            <person name="Szollosi G."/>
            <person name="Zifcakova L."/>
            <person name="Stursova M."/>
            <person name="Spatafora J.W."/>
            <person name="Tedersoo L."/>
            <person name="Vaario L.M."/>
            <person name="Yamada A."/>
            <person name="Yan M."/>
            <person name="Wang P."/>
            <person name="Xu J."/>
            <person name="Bruns T."/>
            <person name="Baldrian P."/>
            <person name="Vilgalys R."/>
            <person name="Dunand C."/>
            <person name="Henrissat B."/>
            <person name="Grigoriev I.V."/>
            <person name="Hibbett D."/>
            <person name="Nagy L.G."/>
            <person name="Martin F.M."/>
        </authorList>
    </citation>
    <scope>NUCLEOTIDE SEQUENCE</scope>
    <source>
        <strain evidence="2">UP504</strain>
    </source>
</reference>
<evidence type="ECO:0000256" key="1">
    <source>
        <dbReference type="SAM" id="MobiDB-lite"/>
    </source>
</evidence>
<dbReference type="Proteomes" id="UP000886523">
    <property type="component" value="Unassembled WGS sequence"/>
</dbReference>
<evidence type="ECO:0000313" key="3">
    <source>
        <dbReference type="Proteomes" id="UP000886523"/>
    </source>
</evidence>
<accession>A0A9P6DP72</accession>
<feature type="region of interest" description="Disordered" evidence="1">
    <location>
        <begin position="1"/>
        <end position="28"/>
    </location>
</feature>
<name>A0A9P6DP72_9AGAM</name>
<organism evidence="2 3">
    <name type="scientific">Hydnum rufescens UP504</name>
    <dbReference type="NCBI Taxonomy" id="1448309"/>
    <lineage>
        <taxon>Eukaryota</taxon>
        <taxon>Fungi</taxon>
        <taxon>Dikarya</taxon>
        <taxon>Basidiomycota</taxon>
        <taxon>Agaricomycotina</taxon>
        <taxon>Agaricomycetes</taxon>
        <taxon>Cantharellales</taxon>
        <taxon>Hydnaceae</taxon>
        <taxon>Hydnum</taxon>
    </lineage>
</organism>
<comment type="caution">
    <text evidence="2">The sequence shown here is derived from an EMBL/GenBank/DDBJ whole genome shotgun (WGS) entry which is preliminary data.</text>
</comment>
<proteinExistence type="predicted"/>